<dbReference type="Proteomes" id="UP000182652">
    <property type="component" value="Unassembled WGS sequence"/>
</dbReference>
<evidence type="ECO:0008006" key="3">
    <source>
        <dbReference type="Google" id="ProtNLM"/>
    </source>
</evidence>
<sequence>MTHDPRTIQDRDGVAVVIYEKPECSQCTLSKKRLDEAGVVYGRVDITEILCIPFRQEPRLHGGPVLYVSTPEEDLHWYGFRPDLIAKHITGREDAA</sequence>
<dbReference type="InterPro" id="IPR036249">
    <property type="entry name" value="Thioredoxin-like_sf"/>
</dbReference>
<dbReference type="SUPFAM" id="SSF52833">
    <property type="entry name" value="Thioredoxin-like"/>
    <property type="match status" value="1"/>
</dbReference>
<name>A0A1H4I6U7_9MICC</name>
<gene>
    <name evidence="1" type="ORF">SAMN04489745_0046</name>
</gene>
<evidence type="ECO:0000313" key="1">
    <source>
        <dbReference type="EMBL" id="SEB29078.1"/>
    </source>
</evidence>
<organism evidence="1 2">
    <name type="scientific">Arthrobacter woluwensis</name>
    <dbReference type="NCBI Taxonomy" id="156980"/>
    <lineage>
        <taxon>Bacteria</taxon>
        <taxon>Bacillati</taxon>
        <taxon>Actinomycetota</taxon>
        <taxon>Actinomycetes</taxon>
        <taxon>Micrococcales</taxon>
        <taxon>Micrococcaceae</taxon>
        <taxon>Arthrobacter</taxon>
    </lineage>
</organism>
<dbReference type="Gene3D" id="3.40.30.10">
    <property type="entry name" value="Glutaredoxin"/>
    <property type="match status" value="1"/>
</dbReference>
<dbReference type="RefSeq" id="WP_074783853.1">
    <property type="nucleotide sequence ID" value="NZ_FNSN01000001.1"/>
</dbReference>
<dbReference type="STRING" id="156980.SAMN04489745_0046"/>
<proteinExistence type="predicted"/>
<reference evidence="1 2" key="1">
    <citation type="submission" date="2016-10" db="EMBL/GenBank/DDBJ databases">
        <authorList>
            <person name="de Groot N.N."/>
        </authorList>
    </citation>
    <scope>NUCLEOTIDE SEQUENCE [LARGE SCALE GENOMIC DNA]</scope>
    <source>
        <strain evidence="1 2">DSM 10495</strain>
    </source>
</reference>
<accession>A0A1H4I6U7</accession>
<keyword evidence="2" id="KW-1185">Reference proteome</keyword>
<dbReference type="EMBL" id="FNSN01000001">
    <property type="protein sequence ID" value="SEB29078.1"/>
    <property type="molecule type" value="Genomic_DNA"/>
</dbReference>
<protein>
    <recommendedName>
        <fullName evidence="3">NrdH-redoxin</fullName>
    </recommendedName>
</protein>
<dbReference type="AlphaFoldDB" id="A0A1H4I6U7"/>
<evidence type="ECO:0000313" key="2">
    <source>
        <dbReference type="Proteomes" id="UP000182652"/>
    </source>
</evidence>